<dbReference type="GO" id="GO:0006351">
    <property type="term" value="P:DNA-templated transcription"/>
    <property type="evidence" value="ECO:0007669"/>
    <property type="project" value="InterPro"/>
</dbReference>
<gene>
    <name evidence="1" type="ORF">PXEA_LOCUS12519</name>
</gene>
<comment type="caution">
    <text evidence="1">The sequence shown here is derived from an EMBL/GenBank/DDBJ whole genome shotgun (WGS) entry which is preliminary data.</text>
</comment>
<protein>
    <submittedName>
        <fullName evidence="1">Uncharacterized protein</fullName>
    </submittedName>
</protein>
<dbReference type="InterPro" id="IPR006886">
    <property type="entry name" value="RNA_pol_III_Rpc5"/>
</dbReference>
<reference evidence="1" key="1">
    <citation type="submission" date="2018-11" db="EMBL/GenBank/DDBJ databases">
        <authorList>
            <consortium name="Pathogen Informatics"/>
        </authorList>
    </citation>
    <scope>NUCLEOTIDE SEQUENCE</scope>
</reference>
<organism evidence="1 2">
    <name type="scientific">Protopolystoma xenopodis</name>
    <dbReference type="NCBI Taxonomy" id="117903"/>
    <lineage>
        <taxon>Eukaryota</taxon>
        <taxon>Metazoa</taxon>
        <taxon>Spiralia</taxon>
        <taxon>Lophotrochozoa</taxon>
        <taxon>Platyhelminthes</taxon>
        <taxon>Monogenea</taxon>
        <taxon>Polyopisthocotylea</taxon>
        <taxon>Polystomatidea</taxon>
        <taxon>Polystomatidae</taxon>
        <taxon>Protopolystoma</taxon>
    </lineage>
</organism>
<dbReference type="EMBL" id="CAAALY010039972">
    <property type="protein sequence ID" value="VEL19079.1"/>
    <property type="molecule type" value="Genomic_DNA"/>
</dbReference>
<dbReference type="OrthoDB" id="340681at2759"/>
<accession>A0A448WSD4</accession>
<dbReference type="Proteomes" id="UP000784294">
    <property type="component" value="Unassembled WGS sequence"/>
</dbReference>
<dbReference type="Pfam" id="PF04801">
    <property type="entry name" value="RPC5"/>
    <property type="match status" value="1"/>
</dbReference>
<name>A0A448WSD4_9PLAT</name>
<proteinExistence type="predicted"/>
<evidence type="ECO:0000313" key="1">
    <source>
        <dbReference type="EMBL" id="VEL19079.1"/>
    </source>
</evidence>
<evidence type="ECO:0000313" key="2">
    <source>
        <dbReference type="Proteomes" id="UP000784294"/>
    </source>
</evidence>
<dbReference type="AlphaFoldDB" id="A0A448WSD4"/>
<sequence length="84" mass="9953">MAKSWPYFSFYCQANVMGFGRLIEYLKERLDPPQVTAASVLHSVQKVAVLISGWWVVKRMPKFYVILFGLLRYRYSQCKRCLIR</sequence>
<keyword evidence="2" id="KW-1185">Reference proteome</keyword>
<dbReference type="GO" id="GO:0005634">
    <property type="term" value="C:nucleus"/>
    <property type="evidence" value="ECO:0007669"/>
    <property type="project" value="InterPro"/>
</dbReference>